<evidence type="ECO:0000259" key="13">
    <source>
        <dbReference type="Pfam" id="PF03493"/>
    </source>
</evidence>
<evidence type="ECO:0000256" key="10">
    <source>
        <dbReference type="ARBA" id="ARBA00023303"/>
    </source>
</evidence>
<reference evidence="16" key="1">
    <citation type="submission" date="2021-01" db="EMBL/GenBank/DDBJ databases">
        <authorList>
            <person name="Corre E."/>
            <person name="Pelletier E."/>
            <person name="Niang G."/>
            <person name="Scheremetjew M."/>
            <person name="Finn R."/>
            <person name="Kale V."/>
            <person name="Holt S."/>
            <person name="Cochrane G."/>
            <person name="Meng A."/>
            <person name="Brown T."/>
            <person name="Cohen L."/>
        </authorList>
    </citation>
    <scope>NUCLEOTIDE SEQUENCE</scope>
    <source>
        <strain evidence="16">CCMP1897</strain>
    </source>
</reference>
<dbReference type="SUPFAM" id="SSF81324">
    <property type="entry name" value="Voltage-gated potassium channels"/>
    <property type="match status" value="1"/>
</dbReference>
<dbReference type="InterPro" id="IPR003148">
    <property type="entry name" value="RCK_N"/>
</dbReference>
<dbReference type="AlphaFoldDB" id="A0A7S3XC81"/>
<dbReference type="PANTHER" id="PTHR10027:SF10">
    <property type="entry name" value="SLOWPOKE 2, ISOFORM D"/>
    <property type="match status" value="1"/>
</dbReference>
<dbReference type="InterPro" id="IPR027359">
    <property type="entry name" value="Volt_channel_dom_sf"/>
</dbReference>
<dbReference type="InterPro" id="IPR047871">
    <property type="entry name" value="K_chnl_Slo-like"/>
</dbReference>
<evidence type="ECO:0000313" key="16">
    <source>
        <dbReference type="EMBL" id="CAE0606621.1"/>
    </source>
</evidence>
<keyword evidence="5" id="KW-0631">Potassium channel</keyword>
<dbReference type="GO" id="GO:0016020">
    <property type="term" value="C:membrane"/>
    <property type="evidence" value="ECO:0007669"/>
    <property type="project" value="UniProtKB-SubCell"/>
</dbReference>
<comment type="catalytic activity">
    <reaction evidence="11">
        <text>K(+)(in) = K(+)(out)</text>
        <dbReference type="Rhea" id="RHEA:29463"/>
        <dbReference type="ChEBI" id="CHEBI:29103"/>
    </reaction>
</comment>
<evidence type="ECO:0000256" key="3">
    <source>
        <dbReference type="ARBA" id="ARBA00022538"/>
    </source>
</evidence>
<feature type="domain" description="RCK N-terminal" evidence="15">
    <location>
        <begin position="207"/>
        <end position="305"/>
    </location>
</feature>
<dbReference type="PANTHER" id="PTHR10027">
    <property type="entry name" value="CALCIUM-ACTIVATED POTASSIUM CHANNEL ALPHA CHAIN"/>
    <property type="match status" value="1"/>
</dbReference>
<evidence type="ECO:0000256" key="4">
    <source>
        <dbReference type="ARBA" id="ARBA00022692"/>
    </source>
</evidence>
<feature type="transmembrane region" description="Helical" evidence="12">
    <location>
        <begin position="92"/>
        <end position="112"/>
    </location>
</feature>
<evidence type="ECO:0000256" key="5">
    <source>
        <dbReference type="ARBA" id="ARBA00022826"/>
    </source>
</evidence>
<evidence type="ECO:0000259" key="14">
    <source>
        <dbReference type="Pfam" id="PF07885"/>
    </source>
</evidence>
<keyword evidence="3" id="KW-0633">Potassium transport</keyword>
<evidence type="ECO:0000256" key="12">
    <source>
        <dbReference type="SAM" id="Phobius"/>
    </source>
</evidence>
<dbReference type="Gene3D" id="1.10.287.70">
    <property type="match status" value="1"/>
</dbReference>
<name>A0A7S3XC81_9CHLO</name>
<dbReference type="InterPro" id="IPR003929">
    <property type="entry name" value="K_chnl_BK_asu"/>
</dbReference>
<evidence type="ECO:0000256" key="9">
    <source>
        <dbReference type="ARBA" id="ARBA00023136"/>
    </source>
</evidence>
<feature type="transmembrane region" description="Helical" evidence="12">
    <location>
        <begin position="151"/>
        <end position="174"/>
    </location>
</feature>
<keyword evidence="9 12" id="KW-0472">Membrane</keyword>
<comment type="subcellular location">
    <subcellularLocation>
        <location evidence="1">Membrane</location>
        <topology evidence="1">Multi-pass membrane protein</topology>
    </subcellularLocation>
</comment>
<keyword evidence="8" id="KW-0406">Ion transport</keyword>
<gene>
    <name evidence="16" type="ORF">PSAL00342_LOCUS437</name>
</gene>
<keyword evidence="7 12" id="KW-1133">Transmembrane helix</keyword>
<dbReference type="Pfam" id="PF03493">
    <property type="entry name" value="BK_channel_a"/>
    <property type="match status" value="1"/>
</dbReference>
<dbReference type="Gene3D" id="3.40.50.720">
    <property type="entry name" value="NAD(P)-binding Rossmann-like Domain"/>
    <property type="match status" value="1"/>
</dbReference>
<proteinExistence type="predicted"/>
<dbReference type="Pfam" id="PF07885">
    <property type="entry name" value="Ion_trans_2"/>
    <property type="match status" value="1"/>
</dbReference>
<evidence type="ECO:0000256" key="7">
    <source>
        <dbReference type="ARBA" id="ARBA00022989"/>
    </source>
</evidence>
<evidence type="ECO:0000256" key="2">
    <source>
        <dbReference type="ARBA" id="ARBA00022448"/>
    </source>
</evidence>
<dbReference type="EMBL" id="HBIS01000523">
    <property type="protein sequence ID" value="CAE0606621.1"/>
    <property type="molecule type" value="Transcribed_RNA"/>
</dbReference>
<evidence type="ECO:0008006" key="17">
    <source>
        <dbReference type="Google" id="ProtNLM"/>
    </source>
</evidence>
<keyword evidence="2" id="KW-0813">Transport</keyword>
<feature type="domain" description="Calcium-activated potassium channel BK alpha subunit" evidence="13">
    <location>
        <begin position="324"/>
        <end position="426"/>
    </location>
</feature>
<feature type="domain" description="Potassium channel" evidence="14">
    <location>
        <begin position="105"/>
        <end position="172"/>
    </location>
</feature>
<evidence type="ECO:0000256" key="1">
    <source>
        <dbReference type="ARBA" id="ARBA00004141"/>
    </source>
</evidence>
<evidence type="ECO:0000256" key="6">
    <source>
        <dbReference type="ARBA" id="ARBA00022958"/>
    </source>
</evidence>
<keyword evidence="6" id="KW-0630">Potassium</keyword>
<evidence type="ECO:0000256" key="8">
    <source>
        <dbReference type="ARBA" id="ARBA00023065"/>
    </source>
</evidence>
<feature type="transmembrane region" description="Helical" evidence="12">
    <location>
        <begin position="124"/>
        <end position="145"/>
    </location>
</feature>
<evidence type="ECO:0000256" key="11">
    <source>
        <dbReference type="ARBA" id="ARBA00034430"/>
    </source>
</evidence>
<dbReference type="Pfam" id="PF22614">
    <property type="entry name" value="Slo-like_RCK"/>
    <property type="match status" value="1"/>
</dbReference>
<evidence type="ECO:0000259" key="15">
    <source>
        <dbReference type="Pfam" id="PF22614"/>
    </source>
</evidence>
<organism evidence="16">
    <name type="scientific">Picocystis salinarum</name>
    <dbReference type="NCBI Taxonomy" id="88271"/>
    <lineage>
        <taxon>Eukaryota</taxon>
        <taxon>Viridiplantae</taxon>
        <taxon>Chlorophyta</taxon>
        <taxon>Picocystophyceae</taxon>
        <taxon>Picocystales</taxon>
        <taxon>Picocystaceae</taxon>
        <taxon>Picocystis</taxon>
    </lineage>
</organism>
<accession>A0A7S3XC81</accession>
<dbReference type="InterPro" id="IPR013099">
    <property type="entry name" value="K_chnl_dom"/>
</dbReference>
<keyword evidence="4 12" id="KW-0812">Transmembrane</keyword>
<protein>
    <recommendedName>
        <fullName evidence="17">Potassium channel domain-containing protein</fullName>
    </recommendedName>
</protein>
<dbReference type="Gene3D" id="1.20.120.350">
    <property type="entry name" value="Voltage-gated potassium channels. Chain C"/>
    <property type="match status" value="1"/>
</dbReference>
<sequence>MDRALVLVFATDYLISLFLANKEWASEAFSFEGCIALASFLPQLLEEIHLDFLPEDVAGVTRVLRVLRVLRLAVVLPYLQAAGIISKDAVQLRLASLVITISGLLLTTASIVQVAEKVSWLDALYFVLTTITTVGYGDITAHTLLGKLTVIGMLLAALLLVPVQTSQLVSLLVARRQKLGNVPKSKSIPTLLMVTQLNDYGRFFDSFEEIFHETKDVPANYRLVCLCSKPEFEYRALQELNQGRLTFCEGSALAEDDLHKAGLQHVQAALLMVDRFPQEPEEEDRSMLLKLWSIKSKNPEIPLVVQVLDHAMQTRMQAFLGPRDQAISLRRAKNRLLSTGVHCPGACTLISNLLTGVSGTTASSRIAATRSALREGRKPPRWVWEYIDGAAHEVYAVKAPTECTNLYFCKFSTLVYSQSSAVLLGVSPAKCARSRKVFLNPKDYQIEAGDLLLIMAKSSTRAQEAVQKSLKYVSVLAGPNDKGLSQSLKARKPQKIPVISTLRGSFDELFSLALPSNNNDPTHVSQTVHGNGKGESLLLCGDLDRIVRFLRSYNEFWKSDKSLVDSPLRVRYIYPDQPERSTFEELSNWGAEWFKGSPTNGSDLINAGVLKGARLVVLSYASQDGLSPSTSDLPSVTDTDAIQIAYVMEEIHRTHRKYGEPPYIVELDFTDSEKFLQPQVLPHKANLLFDDPSTCINWEALGEPFRNTGTGTNHGKLLQRLCNPFYAAGHIYVPAVLDRIAISALNPGTPAAVGIINEVFEEMTKFNKIQLWEMPEELIGRTYGSLFLKFMAEGVVPLGLYRDRGRKGSQLHYVCANPAPNTLLAASDKIYLIFPDRTLEEGAFTQFEMDAYTRNATAI</sequence>
<dbReference type="GO" id="GO:0005267">
    <property type="term" value="F:potassium channel activity"/>
    <property type="evidence" value="ECO:0007669"/>
    <property type="project" value="UniProtKB-KW"/>
</dbReference>
<keyword evidence="10" id="KW-0407">Ion channel</keyword>